<evidence type="ECO:0008006" key="4">
    <source>
        <dbReference type="Google" id="ProtNLM"/>
    </source>
</evidence>
<proteinExistence type="predicted"/>
<feature type="transmembrane region" description="Helical" evidence="1">
    <location>
        <begin position="12"/>
        <end position="30"/>
    </location>
</feature>
<name>A0ABQ3N891_9BACI</name>
<keyword evidence="1" id="KW-0472">Membrane</keyword>
<protein>
    <recommendedName>
        <fullName evidence="4">Lycopene cyclase domain-containing protein</fullName>
    </recommendedName>
</protein>
<comment type="caution">
    <text evidence="2">The sequence shown here is derived from an EMBL/GenBank/DDBJ whole genome shotgun (WGS) entry which is preliminary data.</text>
</comment>
<evidence type="ECO:0000256" key="1">
    <source>
        <dbReference type="SAM" id="Phobius"/>
    </source>
</evidence>
<evidence type="ECO:0000313" key="3">
    <source>
        <dbReference type="Proteomes" id="UP000637074"/>
    </source>
</evidence>
<feature type="transmembrane region" description="Helical" evidence="1">
    <location>
        <begin position="78"/>
        <end position="95"/>
    </location>
</feature>
<organism evidence="2 3">
    <name type="scientific">Neobacillus kokaensis</name>
    <dbReference type="NCBI Taxonomy" id="2759023"/>
    <lineage>
        <taxon>Bacteria</taxon>
        <taxon>Bacillati</taxon>
        <taxon>Bacillota</taxon>
        <taxon>Bacilli</taxon>
        <taxon>Bacillales</taxon>
        <taxon>Bacillaceae</taxon>
        <taxon>Neobacillus</taxon>
    </lineage>
</organism>
<keyword evidence="3" id="KW-1185">Reference proteome</keyword>
<gene>
    <name evidence="2" type="ORF">AM1BK_32750</name>
</gene>
<feature type="transmembrane region" description="Helical" evidence="1">
    <location>
        <begin position="143"/>
        <end position="162"/>
    </location>
</feature>
<feature type="transmembrane region" description="Helical" evidence="1">
    <location>
        <begin position="37"/>
        <end position="58"/>
    </location>
</feature>
<evidence type="ECO:0000313" key="2">
    <source>
        <dbReference type="EMBL" id="GHH99732.1"/>
    </source>
</evidence>
<reference evidence="2 3" key="1">
    <citation type="journal article" date="2022" name="Int. J. Syst. Evol. Microbiol.">
        <title>Neobacillus kokaensis sp. nov., isolated from soil.</title>
        <authorList>
            <person name="Yuki K."/>
            <person name="Matsubara H."/>
            <person name="Yamaguchi S."/>
        </authorList>
    </citation>
    <scope>NUCLEOTIDE SEQUENCE [LARGE SCALE GENOMIC DNA]</scope>
    <source>
        <strain evidence="2 3">LOB 377</strain>
    </source>
</reference>
<dbReference type="EMBL" id="BNDS01000015">
    <property type="protein sequence ID" value="GHH99732.1"/>
    <property type="molecule type" value="Genomic_DNA"/>
</dbReference>
<sequence>MGLNGSGVGGDYWILLIFVFLMISVVFLGWRGIRVPFRFVLVIWFLLLTVESGSWFFSAESVHFKGDTLGFDVPFGKIIFPFDLLFLILSIVWIIRDSRNNFRFTLPSMKKINRILLILFFCLFPFQLLLFRILDYSVIFDEIGVFLTIFQWILLNLSFYPWKSSKKNKITL</sequence>
<accession>A0ABQ3N891</accession>
<feature type="transmembrane region" description="Helical" evidence="1">
    <location>
        <begin position="115"/>
        <end position="131"/>
    </location>
</feature>
<keyword evidence="1" id="KW-1133">Transmembrane helix</keyword>
<keyword evidence="1" id="KW-0812">Transmembrane</keyword>
<dbReference type="Proteomes" id="UP000637074">
    <property type="component" value="Unassembled WGS sequence"/>
</dbReference>